<keyword evidence="2" id="KW-1185">Reference proteome</keyword>
<dbReference type="AlphaFoldDB" id="A0AAD7ZS75"/>
<comment type="caution">
    <text evidence="1">The sequence shown here is derived from an EMBL/GenBank/DDBJ whole genome shotgun (WGS) entry which is preliminary data.</text>
</comment>
<reference evidence="1" key="2">
    <citation type="submission" date="2023-05" db="EMBL/GenBank/DDBJ databases">
        <authorList>
            <person name="Fouks B."/>
        </authorList>
    </citation>
    <scope>NUCLEOTIDE SEQUENCE</scope>
    <source>
        <strain evidence="1">Stay&amp;Tobe</strain>
        <tissue evidence="1">Testes</tissue>
    </source>
</reference>
<feature type="non-terminal residue" evidence="1">
    <location>
        <position position="112"/>
    </location>
</feature>
<dbReference type="EMBL" id="JASPKZ010007294">
    <property type="protein sequence ID" value="KAJ9585182.1"/>
    <property type="molecule type" value="Genomic_DNA"/>
</dbReference>
<feature type="non-terminal residue" evidence="1">
    <location>
        <position position="1"/>
    </location>
</feature>
<evidence type="ECO:0000313" key="2">
    <source>
        <dbReference type="Proteomes" id="UP001233999"/>
    </source>
</evidence>
<evidence type="ECO:0000313" key="1">
    <source>
        <dbReference type="EMBL" id="KAJ9585182.1"/>
    </source>
</evidence>
<name>A0AAD7ZS75_DIPPU</name>
<sequence length="112" mass="13049">ILNYNKAERAPSPTECRSMRRSVNLNIENLQDNYVNKIFATTNTFVEIFKPHFFFVLGGSQEKFSLDGHNPLNSYNKLLRIILQEQSKAYRLPSCFHIRSFQHKIEAMAITP</sequence>
<accession>A0AAD7ZS75</accession>
<dbReference type="Proteomes" id="UP001233999">
    <property type="component" value="Unassembled WGS sequence"/>
</dbReference>
<reference evidence="1" key="1">
    <citation type="journal article" date="2023" name="IScience">
        <title>Live-bearing cockroach genome reveals convergent evolutionary mechanisms linked to viviparity in insects and beyond.</title>
        <authorList>
            <person name="Fouks B."/>
            <person name="Harrison M.C."/>
            <person name="Mikhailova A.A."/>
            <person name="Marchal E."/>
            <person name="English S."/>
            <person name="Carruthers M."/>
            <person name="Jennings E.C."/>
            <person name="Chiamaka E.L."/>
            <person name="Frigard R.A."/>
            <person name="Pippel M."/>
            <person name="Attardo G.M."/>
            <person name="Benoit J.B."/>
            <person name="Bornberg-Bauer E."/>
            <person name="Tobe S.S."/>
        </authorList>
    </citation>
    <scope>NUCLEOTIDE SEQUENCE</scope>
    <source>
        <strain evidence="1">Stay&amp;Tobe</strain>
    </source>
</reference>
<organism evidence="1 2">
    <name type="scientific">Diploptera punctata</name>
    <name type="common">Pacific beetle cockroach</name>
    <dbReference type="NCBI Taxonomy" id="6984"/>
    <lineage>
        <taxon>Eukaryota</taxon>
        <taxon>Metazoa</taxon>
        <taxon>Ecdysozoa</taxon>
        <taxon>Arthropoda</taxon>
        <taxon>Hexapoda</taxon>
        <taxon>Insecta</taxon>
        <taxon>Pterygota</taxon>
        <taxon>Neoptera</taxon>
        <taxon>Polyneoptera</taxon>
        <taxon>Dictyoptera</taxon>
        <taxon>Blattodea</taxon>
        <taxon>Blaberoidea</taxon>
        <taxon>Blaberidae</taxon>
        <taxon>Diplopterinae</taxon>
        <taxon>Diploptera</taxon>
    </lineage>
</organism>
<gene>
    <name evidence="1" type="ORF">L9F63_003038</name>
</gene>
<protein>
    <submittedName>
        <fullName evidence="1">Uncharacterized protein</fullName>
    </submittedName>
</protein>
<proteinExistence type="predicted"/>